<keyword evidence="1" id="KW-1133">Transmembrane helix</keyword>
<evidence type="ECO:0000313" key="4">
    <source>
        <dbReference type="Proteomes" id="UP001060919"/>
    </source>
</evidence>
<evidence type="ECO:0000256" key="1">
    <source>
        <dbReference type="SAM" id="Phobius"/>
    </source>
</evidence>
<name>A0A915YG77_9BACT</name>
<organism evidence="3 4">
    <name type="scientific">Aureispira anguillae</name>
    <dbReference type="NCBI Taxonomy" id="2864201"/>
    <lineage>
        <taxon>Bacteria</taxon>
        <taxon>Pseudomonadati</taxon>
        <taxon>Bacteroidota</taxon>
        <taxon>Saprospiria</taxon>
        <taxon>Saprospirales</taxon>
        <taxon>Saprospiraceae</taxon>
        <taxon>Aureispira</taxon>
    </lineage>
</organism>
<dbReference type="Pfam" id="PF05838">
    <property type="entry name" value="Glyco_hydro_108"/>
    <property type="match status" value="1"/>
</dbReference>
<dbReference type="RefSeq" id="WP_264793464.1">
    <property type="nucleotide sequence ID" value="NZ_AP026867.1"/>
</dbReference>
<dbReference type="InterPro" id="IPR008565">
    <property type="entry name" value="TtsA-like_GH18_dom"/>
</dbReference>
<evidence type="ECO:0000313" key="3">
    <source>
        <dbReference type="EMBL" id="BDS12393.1"/>
    </source>
</evidence>
<dbReference type="SUPFAM" id="SSF53955">
    <property type="entry name" value="Lysozyme-like"/>
    <property type="match status" value="1"/>
</dbReference>
<dbReference type="Proteomes" id="UP001060919">
    <property type="component" value="Chromosome"/>
</dbReference>
<accession>A0A915YG77</accession>
<protein>
    <recommendedName>
        <fullName evidence="2">TtsA-like Glycoside hydrolase family 108 domain-containing protein</fullName>
    </recommendedName>
</protein>
<keyword evidence="4" id="KW-1185">Reference proteome</keyword>
<keyword evidence="1" id="KW-0472">Membrane</keyword>
<keyword evidence="1" id="KW-0812">Transmembrane</keyword>
<dbReference type="AlphaFoldDB" id="A0A915YG77"/>
<feature type="domain" description="TtsA-like Glycoside hydrolase family 108" evidence="2">
    <location>
        <begin position="21"/>
        <end position="109"/>
    </location>
</feature>
<evidence type="ECO:0000259" key="2">
    <source>
        <dbReference type="Pfam" id="PF05838"/>
    </source>
</evidence>
<dbReference type="InterPro" id="IPR023346">
    <property type="entry name" value="Lysozyme-like_dom_sf"/>
</dbReference>
<gene>
    <name evidence="3" type="ORF">AsAng_0031140</name>
</gene>
<sequence length="220" mass="24506">MASFNSWMLPSKRRWRRIVAGYQDLYNDKGNWSSNQVGVGALIGTNRSIAAPTLIAWRGRMVSKAEMQALTISEAMQIYKLKYWDKIQGDSIQSQAIADLLADMKSSAGGNAIKEMQGTLNDFGEQLSIDGAFGQASLQALNRQIGRRGQAPIFNAFRERMIAYYLRINSPYQKQLIDSLNQDYPPLKSSWTSTAITLGVVAAAVLLTGYGIYHYQLNHS</sequence>
<feature type="transmembrane region" description="Helical" evidence="1">
    <location>
        <begin position="191"/>
        <end position="213"/>
    </location>
</feature>
<proteinExistence type="predicted"/>
<dbReference type="EMBL" id="AP026867">
    <property type="protein sequence ID" value="BDS12393.1"/>
    <property type="molecule type" value="Genomic_DNA"/>
</dbReference>
<dbReference type="Gene3D" id="1.20.141.10">
    <property type="entry name" value="Chitosanase, subunit A, domain 1"/>
    <property type="match status" value="1"/>
</dbReference>
<dbReference type="KEGG" id="aup:AsAng_0031140"/>
<reference evidence="3" key="1">
    <citation type="submission" date="2022-09" db="EMBL/GenBank/DDBJ databases">
        <title>Aureispira anguillicida sp. nov., isolated from Leptocephalus of Japanese eel Anguilla japonica.</title>
        <authorList>
            <person name="Yuasa K."/>
            <person name="Mekata T."/>
            <person name="Ikunari K."/>
        </authorList>
    </citation>
    <scope>NUCLEOTIDE SEQUENCE</scope>
    <source>
        <strain evidence="3">EL160426</strain>
    </source>
</reference>